<proteinExistence type="predicted"/>
<keyword evidence="2" id="KW-1185">Reference proteome</keyword>
<sequence>MRREIMHEVLPKKAKMKCIDSAKQFIASNALPSDLYKEKATMHRKILTIRMIQ</sequence>
<dbReference type="Proteomes" id="UP000825935">
    <property type="component" value="Chromosome 5"/>
</dbReference>
<organism evidence="1 2">
    <name type="scientific">Ceratopteris richardii</name>
    <name type="common">Triangle waterfern</name>
    <dbReference type="NCBI Taxonomy" id="49495"/>
    <lineage>
        <taxon>Eukaryota</taxon>
        <taxon>Viridiplantae</taxon>
        <taxon>Streptophyta</taxon>
        <taxon>Embryophyta</taxon>
        <taxon>Tracheophyta</taxon>
        <taxon>Polypodiopsida</taxon>
        <taxon>Polypodiidae</taxon>
        <taxon>Polypodiales</taxon>
        <taxon>Pteridineae</taxon>
        <taxon>Pteridaceae</taxon>
        <taxon>Parkerioideae</taxon>
        <taxon>Ceratopteris</taxon>
    </lineage>
</organism>
<name>A0A8T2UX92_CERRI</name>
<reference evidence="1" key="1">
    <citation type="submission" date="2021-08" db="EMBL/GenBank/DDBJ databases">
        <title>WGS assembly of Ceratopteris richardii.</title>
        <authorList>
            <person name="Marchant D.B."/>
            <person name="Chen G."/>
            <person name="Jenkins J."/>
            <person name="Shu S."/>
            <person name="Leebens-Mack J."/>
            <person name="Grimwood J."/>
            <person name="Schmutz J."/>
            <person name="Soltis P."/>
            <person name="Soltis D."/>
            <person name="Chen Z.-H."/>
        </authorList>
    </citation>
    <scope>NUCLEOTIDE SEQUENCE</scope>
    <source>
        <strain evidence="1">Whitten #5841</strain>
        <tissue evidence="1">Leaf</tissue>
    </source>
</reference>
<dbReference type="AlphaFoldDB" id="A0A8T2UX92"/>
<gene>
    <name evidence="1" type="ORF">KP509_05G031100</name>
</gene>
<accession>A0A8T2UX92</accession>
<evidence type="ECO:0000313" key="1">
    <source>
        <dbReference type="EMBL" id="KAH7436689.1"/>
    </source>
</evidence>
<protein>
    <submittedName>
        <fullName evidence="1">Uncharacterized protein</fullName>
    </submittedName>
</protein>
<dbReference type="EMBL" id="CM035410">
    <property type="protein sequence ID" value="KAH7436689.1"/>
    <property type="molecule type" value="Genomic_DNA"/>
</dbReference>
<comment type="caution">
    <text evidence="1">The sequence shown here is derived from an EMBL/GenBank/DDBJ whole genome shotgun (WGS) entry which is preliminary data.</text>
</comment>
<evidence type="ECO:0000313" key="2">
    <source>
        <dbReference type="Proteomes" id="UP000825935"/>
    </source>
</evidence>